<feature type="region of interest" description="Disordered" evidence="1">
    <location>
        <begin position="1"/>
        <end position="28"/>
    </location>
</feature>
<reference evidence="2" key="1">
    <citation type="submission" date="2014-09" db="EMBL/GenBank/DDBJ databases">
        <authorList>
            <person name="Magalhaes I.L.F."/>
            <person name="Oliveira U."/>
            <person name="Santos F.R."/>
            <person name="Vidigal T.H.D.A."/>
            <person name="Brescovit A.D."/>
            <person name="Santos A.J."/>
        </authorList>
    </citation>
    <scope>NUCLEOTIDE SEQUENCE</scope>
    <source>
        <tissue evidence="2">Shoot tissue taken approximately 20 cm above the soil surface</tissue>
    </source>
</reference>
<dbReference type="AlphaFoldDB" id="A0A0A9E1P9"/>
<evidence type="ECO:0000256" key="1">
    <source>
        <dbReference type="SAM" id="MobiDB-lite"/>
    </source>
</evidence>
<reference evidence="2" key="2">
    <citation type="journal article" date="2015" name="Data Brief">
        <title>Shoot transcriptome of the giant reed, Arundo donax.</title>
        <authorList>
            <person name="Barrero R.A."/>
            <person name="Guerrero F.D."/>
            <person name="Moolhuijzen P."/>
            <person name="Goolsby J.A."/>
            <person name="Tidwell J."/>
            <person name="Bellgard S.E."/>
            <person name="Bellgard M.I."/>
        </authorList>
    </citation>
    <scope>NUCLEOTIDE SEQUENCE</scope>
    <source>
        <tissue evidence="2">Shoot tissue taken approximately 20 cm above the soil surface</tissue>
    </source>
</reference>
<accession>A0A0A9E1P9</accession>
<evidence type="ECO:0000313" key="2">
    <source>
        <dbReference type="EMBL" id="JAD91840.1"/>
    </source>
</evidence>
<name>A0A0A9E1P9_ARUDO</name>
<proteinExistence type="predicted"/>
<feature type="compositionally biased region" description="Basic residues" evidence="1">
    <location>
        <begin position="54"/>
        <end position="65"/>
    </location>
</feature>
<feature type="region of interest" description="Disordered" evidence="1">
    <location>
        <begin position="43"/>
        <end position="65"/>
    </location>
</feature>
<dbReference type="EMBL" id="GBRH01206055">
    <property type="protein sequence ID" value="JAD91840.1"/>
    <property type="molecule type" value="Transcribed_RNA"/>
</dbReference>
<sequence length="65" mass="7087">MISRRQEQNPGRVSHCARAASAGRRDASSALSELTRTVHMVGTSPAESAISLPTRRRPRTRGMGR</sequence>
<organism evidence="2">
    <name type="scientific">Arundo donax</name>
    <name type="common">Giant reed</name>
    <name type="synonym">Donax arundinaceus</name>
    <dbReference type="NCBI Taxonomy" id="35708"/>
    <lineage>
        <taxon>Eukaryota</taxon>
        <taxon>Viridiplantae</taxon>
        <taxon>Streptophyta</taxon>
        <taxon>Embryophyta</taxon>
        <taxon>Tracheophyta</taxon>
        <taxon>Spermatophyta</taxon>
        <taxon>Magnoliopsida</taxon>
        <taxon>Liliopsida</taxon>
        <taxon>Poales</taxon>
        <taxon>Poaceae</taxon>
        <taxon>PACMAD clade</taxon>
        <taxon>Arundinoideae</taxon>
        <taxon>Arundineae</taxon>
        <taxon>Arundo</taxon>
    </lineage>
</organism>
<protein>
    <submittedName>
        <fullName evidence="2">Uncharacterized protein</fullName>
    </submittedName>
</protein>